<keyword evidence="1" id="KW-0732">Signal</keyword>
<organism evidence="2 3">
    <name type="scientific">Promicromonospora aerolata</name>
    <dbReference type="NCBI Taxonomy" id="195749"/>
    <lineage>
        <taxon>Bacteria</taxon>
        <taxon>Bacillati</taxon>
        <taxon>Actinomycetota</taxon>
        <taxon>Actinomycetes</taxon>
        <taxon>Micrococcales</taxon>
        <taxon>Promicromonosporaceae</taxon>
        <taxon>Promicromonospora</taxon>
    </lineage>
</organism>
<evidence type="ECO:0000313" key="3">
    <source>
        <dbReference type="Proteomes" id="UP001597338"/>
    </source>
</evidence>
<sequence>MTMMTRRQAGRAALTAGALAVLGGAVTVSPAAAADDPATRSPILVGANPAVQLFDSSGACTAYVSCWRVDWSVRGSGTAVVFWRPDGVTVLGRDPELGGWLAERFVRHFPELEGLPWSPPAFERCDAHLDVDLARGMRARAGQVEVTVADVLDRRSYTTDGFELAGVPHSLHLVLAPCRSGDIRVAGRALRGTVDFWGTPERPGSSAFVTEAEVWRAP</sequence>
<dbReference type="Proteomes" id="UP001597338">
    <property type="component" value="Unassembled WGS sequence"/>
</dbReference>
<proteinExistence type="predicted"/>
<accession>A0ABW4V658</accession>
<comment type="caution">
    <text evidence="2">The sequence shown here is derived from an EMBL/GenBank/DDBJ whole genome shotgun (WGS) entry which is preliminary data.</text>
</comment>
<evidence type="ECO:0000313" key="2">
    <source>
        <dbReference type="EMBL" id="MFD2025934.1"/>
    </source>
</evidence>
<gene>
    <name evidence="2" type="ORF">ACFSL2_10475</name>
</gene>
<feature type="chain" id="PRO_5046558629" evidence="1">
    <location>
        <begin position="34"/>
        <end position="218"/>
    </location>
</feature>
<protein>
    <submittedName>
        <fullName evidence="2">Uncharacterized protein</fullName>
    </submittedName>
</protein>
<dbReference type="PROSITE" id="PS51318">
    <property type="entry name" value="TAT"/>
    <property type="match status" value="1"/>
</dbReference>
<keyword evidence="3" id="KW-1185">Reference proteome</keyword>
<dbReference type="RefSeq" id="WP_377197804.1">
    <property type="nucleotide sequence ID" value="NZ_JBHUHF010000001.1"/>
</dbReference>
<evidence type="ECO:0000256" key="1">
    <source>
        <dbReference type="SAM" id="SignalP"/>
    </source>
</evidence>
<reference evidence="3" key="1">
    <citation type="journal article" date="2019" name="Int. J. Syst. Evol. Microbiol.">
        <title>The Global Catalogue of Microorganisms (GCM) 10K type strain sequencing project: providing services to taxonomists for standard genome sequencing and annotation.</title>
        <authorList>
            <consortium name="The Broad Institute Genomics Platform"/>
            <consortium name="The Broad Institute Genome Sequencing Center for Infectious Disease"/>
            <person name="Wu L."/>
            <person name="Ma J."/>
        </authorList>
    </citation>
    <scope>NUCLEOTIDE SEQUENCE [LARGE SCALE GENOMIC DNA]</scope>
    <source>
        <strain evidence="3">CCM 7043</strain>
    </source>
</reference>
<dbReference type="EMBL" id="JBHUHF010000001">
    <property type="protein sequence ID" value="MFD2025934.1"/>
    <property type="molecule type" value="Genomic_DNA"/>
</dbReference>
<name>A0ABW4V658_9MICO</name>
<dbReference type="InterPro" id="IPR006311">
    <property type="entry name" value="TAT_signal"/>
</dbReference>
<feature type="signal peptide" evidence="1">
    <location>
        <begin position="1"/>
        <end position="33"/>
    </location>
</feature>